<accession>A0A2M9Q6W1</accession>
<reference evidence="1 2" key="1">
    <citation type="submission" date="2017-11" db="EMBL/GenBank/DDBJ databases">
        <title>Bacterial isolate from king chilli rhizosphere.</title>
        <authorList>
            <person name="Takhelmayum P."/>
            <person name="Sarangthem I."/>
        </authorList>
    </citation>
    <scope>NUCLEOTIDE SEQUENCE [LARGE SCALE GENOMIC DNA]</scope>
    <source>
        <strain evidence="2">t26</strain>
    </source>
</reference>
<dbReference type="AlphaFoldDB" id="A0A2M9Q6W1"/>
<dbReference type="EMBL" id="PHQY01000587">
    <property type="protein sequence ID" value="PJO43809.1"/>
    <property type="molecule type" value="Genomic_DNA"/>
</dbReference>
<evidence type="ECO:0000313" key="1">
    <source>
        <dbReference type="EMBL" id="PJO43809.1"/>
    </source>
</evidence>
<protein>
    <submittedName>
        <fullName evidence="1">Uncharacterized protein</fullName>
    </submittedName>
</protein>
<name>A0A2M9Q6W1_9BACI</name>
<proteinExistence type="predicted"/>
<evidence type="ECO:0000313" key="2">
    <source>
        <dbReference type="Proteomes" id="UP000232101"/>
    </source>
</evidence>
<comment type="caution">
    <text evidence="1">The sequence shown here is derived from an EMBL/GenBank/DDBJ whole genome shotgun (WGS) entry which is preliminary data.</text>
</comment>
<dbReference type="RefSeq" id="WP_100542956.1">
    <property type="nucleotide sequence ID" value="NZ_PHQY01000587.1"/>
</dbReference>
<sequence>MNTQTQIIKIEPGFTYKVVRTEIFAGVYLEVYKQPGYADEATLNIGDNEVHFAWSDEAAVLFAELDMRKPIDLLEILTQAPRLLA</sequence>
<gene>
    <name evidence="1" type="ORF">CWD94_10170</name>
</gene>
<dbReference type="Proteomes" id="UP000232101">
    <property type="component" value="Unassembled WGS sequence"/>
</dbReference>
<organism evidence="1 2">
    <name type="scientific">Lysinibacillus xylanilyticus</name>
    <dbReference type="NCBI Taxonomy" id="582475"/>
    <lineage>
        <taxon>Bacteria</taxon>
        <taxon>Bacillati</taxon>
        <taxon>Bacillota</taxon>
        <taxon>Bacilli</taxon>
        <taxon>Bacillales</taxon>
        <taxon>Bacillaceae</taxon>
        <taxon>Lysinibacillus</taxon>
    </lineage>
</organism>